<dbReference type="Proteomes" id="UP001234989">
    <property type="component" value="Chromosome 1"/>
</dbReference>
<keyword evidence="3" id="KW-1185">Reference proteome</keyword>
<organism evidence="2 3">
    <name type="scientific">Solanum verrucosum</name>
    <dbReference type="NCBI Taxonomy" id="315347"/>
    <lineage>
        <taxon>Eukaryota</taxon>
        <taxon>Viridiplantae</taxon>
        <taxon>Streptophyta</taxon>
        <taxon>Embryophyta</taxon>
        <taxon>Tracheophyta</taxon>
        <taxon>Spermatophyta</taxon>
        <taxon>Magnoliopsida</taxon>
        <taxon>eudicotyledons</taxon>
        <taxon>Gunneridae</taxon>
        <taxon>Pentapetalae</taxon>
        <taxon>asterids</taxon>
        <taxon>lamiids</taxon>
        <taxon>Solanales</taxon>
        <taxon>Solanaceae</taxon>
        <taxon>Solanoideae</taxon>
        <taxon>Solaneae</taxon>
        <taxon>Solanum</taxon>
    </lineage>
</organism>
<evidence type="ECO:0000313" key="1">
    <source>
        <dbReference type="EMBL" id="WMV07072.1"/>
    </source>
</evidence>
<dbReference type="EMBL" id="CP133612">
    <property type="protein sequence ID" value="WMV07119.1"/>
    <property type="molecule type" value="Genomic_DNA"/>
</dbReference>
<evidence type="ECO:0000313" key="3">
    <source>
        <dbReference type="Proteomes" id="UP001234989"/>
    </source>
</evidence>
<evidence type="ECO:0000313" key="2">
    <source>
        <dbReference type="EMBL" id="WMV07119.1"/>
    </source>
</evidence>
<dbReference type="EMBL" id="CP133612">
    <property type="protein sequence ID" value="WMV07072.1"/>
    <property type="molecule type" value="Genomic_DNA"/>
</dbReference>
<name>A0AAF0T722_SOLVR</name>
<accession>A0AAF0T722</accession>
<proteinExistence type="predicted"/>
<protein>
    <submittedName>
        <fullName evidence="2">Uncharacterized protein</fullName>
    </submittedName>
</protein>
<reference evidence="2" key="1">
    <citation type="submission" date="2023-08" db="EMBL/GenBank/DDBJ databases">
        <title>A de novo genome assembly of Solanum verrucosum Schlechtendal, a Mexican diploid species geographically isolated from the other diploid A-genome species in potato relatives.</title>
        <authorList>
            <person name="Hosaka K."/>
        </authorList>
    </citation>
    <scope>NUCLEOTIDE SEQUENCE</scope>
    <source>
        <tissue evidence="2">Young leaves</tissue>
    </source>
</reference>
<dbReference type="AlphaFoldDB" id="A0AAF0T722"/>
<gene>
    <name evidence="1" type="ORF">MTR67_000457</name>
    <name evidence="2" type="ORF">MTR67_000504</name>
</gene>
<sequence>MELLLVVPHHHHHNHLRVAIHVTHHSLGMNYAQTYQIVFLWGCIQQDDCERDFRLQEMIVITRRSIKIYSKRVVELKKSKGLIIGAQMSFFENIMVQQDVKCGLLKPNEATFVSSFLLALLSACVSTRLVNFGFQLVESVSCEFGVVAKMQHYGFMKKMPFEADATVLGL</sequence>